<evidence type="ECO:0000313" key="1">
    <source>
        <dbReference type="EMBL" id="MCT2587078.1"/>
    </source>
</evidence>
<accession>A0ABT2JGS1</accession>
<comment type="caution">
    <text evidence="1">The sequence shown here is derived from an EMBL/GenBank/DDBJ whole genome shotgun (WGS) entry which is preliminary data.</text>
</comment>
<name>A0ABT2JGS1_9PSEU</name>
<organism evidence="1 2">
    <name type="scientific">Actinophytocola gossypii</name>
    <dbReference type="NCBI Taxonomy" id="2812003"/>
    <lineage>
        <taxon>Bacteria</taxon>
        <taxon>Bacillati</taxon>
        <taxon>Actinomycetota</taxon>
        <taxon>Actinomycetes</taxon>
        <taxon>Pseudonocardiales</taxon>
        <taxon>Pseudonocardiaceae</taxon>
    </lineage>
</organism>
<protein>
    <submittedName>
        <fullName evidence="1">Uncharacterized protein</fullName>
    </submittedName>
</protein>
<reference evidence="1 2" key="1">
    <citation type="submission" date="2021-02" db="EMBL/GenBank/DDBJ databases">
        <title>Actinophytocola xerophila sp. nov., isolated from soil of cotton cropping field.</title>
        <authorList>
            <person name="Huang R."/>
            <person name="Chen X."/>
            <person name="Ge X."/>
            <person name="Liu W."/>
        </authorList>
    </citation>
    <scope>NUCLEOTIDE SEQUENCE [LARGE SCALE GENOMIC DNA]</scope>
    <source>
        <strain evidence="1 2">S1-96</strain>
    </source>
</reference>
<sequence length="82" mass="8918">MAREFALRRHATFEPVADGDVLVSAGYLTDDGRFVVRRQDQLSGLLGRGRLRTIAGRGDTLHVLAGTTHYQVDLASLLPGRG</sequence>
<dbReference type="Proteomes" id="UP001156441">
    <property type="component" value="Unassembled WGS sequence"/>
</dbReference>
<keyword evidence="2" id="KW-1185">Reference proteome</keyword>
<proteinExistence type="predicted"/>
<dbReference type="RefSeq" id="WP_260194965.1">
    <property type="nucleotide sequence ID" value="NZ_JAFFZE010000023.1"/>
</dbReference>
<dbReference type="EMBL" id="JAFFZE010000023">
    <property type="protein sequence ID" value="MCT2587078.1"/>
    <property type="molecule type" value="Genomic_DNA"/>
</dbReference>
<gene>
    <name evidence="1" type="ORF">JT362_28535</name>
</gene>
<evidence type="ECO:0000313" key="2">
    <source>
        <dbReference type="Proteomes" id="UP001156441"/>
    </source>
</evidence>